<dbReference type="RefSeq" id="WP_231007438.1">
    <property type="nucleotide sequence ID" value="NZ_JAJNEC010000006.1"/>
</dbReference>
<comment type="caution">
    <text evidence="1">The sequence shown here is derived from an EMBL/GenBank/DDBJ whole genome shotgun (WGS) entry which is preliminary data.</text>
</comment>
<gene>
    <name evidence="1" type="ORF">LQ567_19775</name>
</gene>
<proteinExistence type="predicted"/>
<evidence type="ECO:0000313" key="2">
    <source>
        <dbReference type="Proteomes" id="UP001199816"/>
    </source>
</evidence>
<evidence type="ECO:0000313" key="1">
    <source>
        <dbReference type="EMBL" id="MCD2425034.1"/>
    </source>
</evidence>
<keyword evidence="2" id="KW-1185">Reference proteome</keyword>
<organism evidence="1 2">
    <name type="scientific">Niabella pedocola</name>
    <dbReference type="NCBI Taxonomy" id="1752077"/>
    <lineage>
        <taxon>Bacteria</taxon>
        <taxon>Pseudomonadati</taxon>
        <taxon>Bacteroidota</taxon>
        <taxon>Chitinophagia</taxon>
        <taxon>Chitinophagales</taxon>
        <taxon>Chitinophagaceae</taxon>
        <taxon>Niabella</taxon>
    </lineage>
</organism>
<accession>A0ABS8PVD6</accession>
<protein>
    <recommendedName>
        <fullName evidence="3">Gliding motility-associated protein GldM C-terminal domain-containing protein</fullName>
    </recommendedName>
</protein>
<name>A0ABS8PVD6_9BACT</name>
<sequence>MRQYISLFTLLLFFCQCATSGKHTEIYCRGDINTDPMINHFEPCSYCNFKAVVLNGGFEINISDSAYKVTAFKIFISDNSGTFFRKTILGNRVTKKNVKMISKLKAGDVISIECINVFGKGERSMATGMTIGVDK</sequence>
<evidence type="ECO:0008006" key="3">
    <source>
        <dbReference type="Google" id="ProtNLM"/>
    </source>
</evidence>
<reference evidence="1 2" key="1">
    <citation type="submission" date="2021-11" db="EMBL/GenBank/DDBJ databases">
        <title>Genomic of Niabella pedocola.</title>
        <authorList>
            <person name="Wu T."/>
        </authorList>
    </citation>
    <scope>NUCLEOTIDE SEQUENCE [LARGE SCALE GENOMIC DNA]</scope>
    <source>
        <strain evidence="1 2">JCM 31011</strain>
    </source>
</reference>
<dbReference type="EMBL" id="JAJNEC010000006">
    <property type="protein sequence ID" value="MCD2425034.1"/>
    <property type="molecule type" value="Genomic_DNA"/>
</dbReference>
<dbReference type="Proteomes" id="UP001199816">
    <property type="component" value="Unassembled WGS sequence"/>
</dbReference>